<sequence length="95" mass="10421">MSQTVLEPELSLDTLGQSRWMVTIFNNDTNSFAEVIAILIEATGCTIEEAQIEAWEAHTYGKAPVHFGALKVCDEAAGVISRIGVRAQVTPEWEN</sequence>
<dbReference type="Proteomes" id="UP000727962">
    <property type="component" value="Unassembled WGS sequence"/>
</dbReference>
<dbReference type="AlphaFoldDB" id="A0A931LWN5"/>
<gene>
    <name evidence="2" type="ORF">HYR64_10790</name>
</gene>
<dbReference type="InterPro" id="IPR014719">
    <property type="entry name" value="Ribosomal_bL12_C/ClpS-like"/>
</dbReference>
<dbReference type="GO" id="GO:0006508">
    <property type="term" value="P:proteolysis"/>
    <property type="evidence" value="ECO:0007669"/>
    <property type="project" value="UniProtKB-KW"/>
</dbReference>
<organism evidence="2 3">
    <name type="scientific">Fimbriimonas ginsengisoli</name>
    <dbReference type="NCBI Taxonomy" id="1005039"/>
    <lineage>
        <taxon>Bacteria</taxon>
        <taxon>Bacillati</taxon>
        <taxon>Armatimonadota</taxon>
        <taxon>Fimbriimonadia</taxon>
        <taxon>Fimbriimonadales</taxon>
        <taxon>Fimbriimonadaceae</taxon>
        <taxon>Fimbriimonas</taxon>
    </lineage>
</organism>
<dbReference type="InterPro" id="IPR003769">
    <property type="entry name" value="ClpS_core"/>
</dbReference>
<dbReference type="Gene3D" id="3.30.1390.10">
    <property type="match status" value="1"/>
</dbReference>
<dbReference type="GO" id="GO:0030163">
    <property type="term" value="P:protein catabolic process"/>
    <property type="evidence" value="ECO:0007669"/>
    <property type="project" value="InterPro"/>
</dbReference>
<evidence type="ECO:0000313" key="2">
    <source>
        <dbReference type="EMBL" id="MBI1757578.1"/>
    </source>
</evidence>
<evidence type="ECO:0000259" key="1">
    <source>
        <dbReference type="Pfam" id="PF02617"/>
    </source>
</evidence>
<keyword evidence="2" id="KW-0645">Protease</keyword>
<reference evidence="2" key="1">
    <citation type="submission" date="2020-07" db="EMBL/GenBank/DDBJ databases">
        <title>Huge and variable diversity of episymbiotic CPR bacteria and DPANN archaea in groundwater ecosystems.</title>
        <authorList>
            <person name="He C.Y."/>
            <person name="Keren R."/>
            <person name="Whittaker M."/>
            <person name="Farag I.F."/>
            <person name="Doudna J."/>
            <person name="Cate J.H.D."/>
            <person name="Banfield J.F."/>
        </authorList>
    </citation>
    <scope>NUCLEOTIDE SEQUENCE</scope>
    <source>
        <strain evidence="2">NC_groundwater_17_Pr7_B-0.1um_64_12</strain>
    </source>
</reference>
<feature type="domain" description="Adaptor protein ClpS core" evidence="1">
    <location>
        <begin position="17"/>
        <end position="81"/>
    </location>
</feature>
<comment type="caution">
    <text evidence="2">The sequence shown here is derived from an EMBL/GenBank/DDBJ whole genome shotgun (WGS) entry which is preliminary data.</text>
</comment>
<dbReference type="GO" id="GO:0008233">
    <property type="term" value="F:peptidase activity"/>
    <property type="evidence" value="ECO:0007669"/>
    <property type="project" value="UniProtKB-KW"/>
</dbReference>
<dbReference type="SUPFAM" id="SSF54736">
    <property type="entry name" value="ClpS-like"/>
    <property type="match status" value="1"/>
</dbReference>
<protein>
    <submittedName>
        <fullName evidence="2">ATP-dependent Clp protease adaptor ClpS</fullName>
    </submittedName>
</protein>
<keyword evidence="2" id="KW-0378">Hydrolase</keyword>
<name>A0A931LWN5_FIMGI</name>
<accession>A0A931LWN5</accession>
<dbReference type="Pfam" id="PF02617">
    <property type="entry name" value="ClpS"/>
    <property type="match status" value="1"/>
</dbReference>
<evidence type="ECO:0000313" key="3">
    <source>
        <dbReference type="Proteomes" id="UP000727962"/>
    </source>
</evidence>
<proteinExistence type="predicted"/>
<dbReference type="EMBL" id="JACOSL010000066">
    <property type="protein sequence ID" value="MBI1757578.1"/>
    <property type="molecule type" value="Genomic_DNA"/>
</dbReference>